<comment type="caution">
    <text evidence="1">The sequence shown here is derived from an EMBL/GenBank/DDBJ whole genome shotgun (WGS) entry which is preliminary data.</text>
</comment>
<dbReference type="SUPFAM" id="SSF56399">
    <property type="entry name" value="ADP-ribosylation"/>
    <property type="match status" value="1"/>
</dbReference>
<accession>A0ABP3IQN2</accession>
<evidence type="ECO:0008006" key="3">
    <source>
        <dbReference type="Google" id="ProtNLM"/>
    </source>
</evidence>
<organism evidence="1 2">
    <name type="scientific">Streptomyces luteireticuli</name>
    <dbReference type="NCBI Taxonomy" id="173858"/>
    <lineage>
        <taxon>Bacteria</taxon>
        <taxon>Bacillati</taxon>
        <taxon>Actinomycetota</taxon>
        <taxon>Actinomycetes</taxon>
        <taxon>Kitasatosporales</taxon>
        <taxon>Streptomycetaceae</taxon>
        <taxon>Streptomyces</taxon>
    </lineage>
</organism>
<gene>
    <name evidence="1" type="ORF">GCM10010357_43180</name>
</gene>
<evidence type="ECO:0000313" key="1">
    <source>
        <dbReference type="EMBL" id="GAA0417173.1"/>
    </source>
</evidence>
<dbReference type="Proteomes" id="UP001500879">
    <property type="component" value="Unassembled WGS sequence"/>
</dbReference>
<evidence type="ECO:0000313" key="2">
    <source>
        <dbReference type="Proteomes" id="UP001500879"/>
    </source>
</evidence>
<reference evidence="2" key="1">
    <citation type="journal article" date="2019" name="Int. J. Syst. Evol. Microbiol.">
        <title>The Global Catalogue of Microorganisms (GCM) 10K type strain sequencing project: providing services to taxonomists for standard genome sequencing and annotation.</title>
        <authorList>
            <consortium name="The Broad Institute Genomics Platform"/>
            <consortium name="The Broad Institute Genome Sequencing Center for Infectious Disease"/>
            <person name="Wu L."/>
            <person name="Ma J."/>
        </authorList>
    </citation>
    <scope>NUCLEOTIDE SEQUENCE [LARGE SCALE GENOMIC DNA]</scope>
    <source>
        <strain evidence="2">JCM 4788</strain>
    </source>
</reference>
<sequence>MPHQEKDPTGAPSRPAGCYQIPGWQDWTADYEAKVGAALARSPQAVGAARKTLSRLFEVLWQDCSLSNPESTGDEIARKVVGAFYLDDLTSAGQTGIEDYEQRMERITFLRSEPSQRDVERGDWSLREVMTAIYNAAYFRSGILAKRGKGNAADVSFKALVHRLWLSSETPRRERVQRARELGLNTRHLDPYAHFLATDTHLLVQRAATALTPVGYNFARDVYALGCMSFYSGAGDTYEIAQSQRARQARVDLNSAEFKKDRAHWERLGLPLSAAERAFLATDEDSFLTLEGFDVEEFPVDQVLKDPFGNPDEHATRKKLKEEKGVLDVQFHHGSVRDPETDEFPLVKVVKVVARQVVAHRYRRSDLGSTTLSGPEFPLPWMSGWAYYDIDPGSHWYRSVTAKGFPVATGVSGTTARMMATFGWLDVPGCRARDFLYALMGWMLPARDHSLYEILRGAGMALLTPGHERNEVGPEGSTLRQRTLLGQEHRAEQEFLAGLMATDDVRRTYRTFHDACLKEVLQPADAARLSPESLPYEFYAGRVEAATLHETKPSHLEDAKEIIESFRKVSEDYRSMDEVWQRRDQEAARSITWIRDTDARIAQERNLAAHWKLVRDAAKQLVDRVHPAHLVALGVYTTRSHQAMNFLLEFDQRIPGPITGWVDTPTQTAMRRWFTARVRAYANVKLTGGVIPDLPYVLTEGSTCLTAYTALNRALENYHSSRAGADKTEKLRAVHERVEDLCRAIDLLPMDTVVAELRMHVDFAYEALERLPGYLGKTHRGDWALSGGMGFLDAIGATFGTYGSPGSKVTFTTLTSSTLDRGKAVEFAQRNVLGNATHSKPVLLNLDLAQGEGCLIDRFSRAEGEKEVLIKPGAKLRVTSREMRLMHPEKPESYELIEEIDLVSDDSRAGSWSLLDFVRAK</sequence>
<dbReference type="EMBL" id="BAAABX010000048">
    <property type="protein sequence ID" value="GAA0417173.1"/>
    <property type="molecule type" value="Genomic_DNA"/>
</dbReference>
<proteinExistence type="predicted"/>
<protein>
    <recommendedName>
        <fullName evidence="3">ADP ribosyltransferase domain-containing protein</fullName>
    </recommendedName>
</protein>
<dbReference type="Gene3D" id="3.90.176.10">
    <property type="entry name" value="Toxin ADP-ribosyltransferase, Chain A, domain 1"/>
    <property type="match status" value="1"/>
</dbReference>
<keyword evidence="2" id="KW-1185">Reference proteome</keyword>
<name>A0ABP3IQN2_9ACTN</name>
<dbReference type="RefSeq" id="WP_344026875.1">
    <property type="nucleotide sequence ID" value="NZ_BAAABX010000048.1"/>
</dbReference>
<dbReference type="PROSITE" id="PS51996">
    <property type="entry name" value="TR_MART"/>
    <property type="match status" value="1"/>
</dbReference>